<reference evidence="4 5" key="1">
    <citation type="submission" date="2019-12" db="EMBL/GenBank/DDBJ databases">
        <title>Genomic-based taxomic classification of the family Erythrobacteraceae.</title>
        <authorList>
            <person name="Xu L."/>
        </authorList>
    </citation>
    <scope>NUCLEOTIDE SEQUENCE [LARGE SCALE GENOMIC DNA]</scope>
    <source>
        <strain evidence="4 5">H32</strain>
    </source>
</reference>
<gene>
    <name evidence="2" type="primary">pcm</name>
    <name evidence="4" type="ORF">GRI72_13435</name>
</gene>
<evidence type="ECO:0000313" key="4">
    <source>
        <dbReference type="EMBL" id="MXO69822.1"/>
    </source>
</evidence>
<dbReference type="PANTHER" id="PTHR31299">
    <property type="entry name" value="ESTERASE, PUTATIVE (AFU_ORTHOLOGUE AFUA_1G05850)-RELATED"/>
    <property type="match status" value="1"/>
</dbReference>
<dbReference type="NCBIfam" id="NF001453">
    <property type="entry name" value="PRK00312.1"/>
    <property type="match status" value="1"/>
</dbReference>
<keyword evidence="2" id="KW-0963">Cytoplasm</keyword>
<dbReference type="EMBL" id="WTYO01000007">
    <property type="protein sequence ID" value="MXO69822.1"/>
    <property type="molecule type" value="Genomic_DNA"/>
</dbReference>
<dbReference type="InterPro" id="IPR029063">
    <property type="entry name" value="SAM-dependent_MTases_sf"/>
</dbReference>
<evidence type="ECO:0000256" key="2">
    <source>
        <dbReference type="HAMAP-Rule" id="MF_00090"/>
    </source>
</evidence>
<keyword evidence="2 4" id="KW-0808">Transferase</keyword>
<dbReference type="Proteomes" id="UP000444401">
    <property type="component" value="Unassembled WGS sequence"/>
</dbReference>
<dbReference type="InterPro" id="IPR052036">
    <property type="entry name" value="Hydrolase/PRTase-associated"/>
</dbReference>
<dbReference type="SUPFAM" id="SSF53335">
    <property type="entry name" value="S-adenosyl-L-methionine-dependent methyltransferases"/>
    <property type="match status" value="1"/>
</dbReference>
<dbReference type="NCBIfam" id="TIGR00080">
    <property type="entry name" value="pimt"/>
    <property type="match status" value="1"/>
</dbReference>
<keyword evidence="5" id="KW-1185">Reference proteome</keyword>
<sequence length="675" mass="74527">MTRGARAGRAGAGRRRKGATLTDHESQRETMVRRQLRARGIANDHVLQAFREVPRERFVPDDLAEFAYDDSPLPIGEGQTISQPYIVASMIEAAEVEPGDRVLEVGAGSGYAAALLSRIAARVFAVERHAVLAREARERAATLGYANLDIIAGDGMEGLPEEAPFDAILVAARGIEVPEALKRQLAIGGRMIIPVGGEDVQQLRCLVRRAEETWDSHDIAPVRFVPLLPGSVPENGTRAASDHRPAREKGVSELIAEAAVPLPAIDDPAFARAFDRFADRRVVMLGESSHGTHEFYAARAAITQHLVRHHGFTVVAVEGDWPDAAAYDRYVRGRPQREGAPSPFRRFPTWMWRNTVMPGFLQGLREINAGRDDADKAGFYGLDIYNMSGSIEAVLAYLDEHDPRAAAVARERYGCLTPWQADPATYGRAALRRGYAECEDAVVAQCRDLLEQALAHDGESFGAAMNARLVASAERYYRVMYYGGPESWNLRDSHMAETLEHLLDERGPGAKAVVWAHNSHIGDARATEMGAARGEHNIGQLARERWGEDVALVGFGTHGGTVTAASDWDAEREVKRIVPSRGDSFERLCHDSGTARFLLDLSAGDAAARRLREPLLERFIGVIYRPETERWSHYSEAVPADQFDAWAWFDETRALEPLVRQEPHGQPPETWPFGL</sequence>
<dbReference type="PROSITE" id="PS01279">
    <property type="entry name" value="PCMT"/>
    <property type="match status" value="1"/>
</dbReference>
<keyword evidence="2 4" id="KW-0489">Methyltransferase</keyword>
<dbReference type="Gene3D" id="3.40.1660.10">
    <property type="entry name" value="EreA-like (biosynthetic domain)"/>
    <property type="match status" value="1"/>
</dbReference>
<organism evidence="4 5">
    <name type="scientific">Pelagerythrobacter marinus</name>
    <dbReference type="NCBI Taxonomy" id="538382"/>
    <lineage>
        <taxon>Bacteria</taxon>
        <taxon>Pseudomonadati</taxon>
        <taxon>Pseudomonadota</taxon>
        <taxon>Alphaproteobacteria</taxon>
        <taxon>Sphingomonadales</taxon>
        <taxon>Erythrobacteraceae</taxon>
        <taxon>Pelagerythrobacter</taxon>
    </lineage>
</organism>
<dbReference type="CDD" id="cd02440">
    <property type="entry name" value="AdoMet_MTases"/>
    <property type="match status" value="1"/>
</dbReference>
<name>A0ABW9V158_9SPHN</name>
<protein>
    <recommendedName>
        <fullName evidence="2">Protein-L-isoaspartate O-methyltransferase</fullName>
        <ecNumber evidence="2">2.1.1.77</ecNumber>
    </recommendedName>
    <alternativeName>
        <fullName evidence="2">L-isoaspartyl protein carboxyl methyltransferase</fullName>
    </alternativeName>
    <alternativeName>
        <fullName evidence="2">Protein L-isoaspartyl methyltransferase</fullName>
    </alternativeName>
    <alternativeName>
        <fullName evidence="2">Protein-beta-aspartate methyltransferase</fullName>
        <shortName evidence="2">PIMT</shortName>
    </alternativeName>
</protein>
<dbReference type="EC" id="2.1.1.77" evidence="2"/>
<dbReference type="GO" id="GO:0032259">
    <property type="term" value="P:methylation"/>
    <property type="evidence" value="ECO:0007669"/>
    <property type="project" value="UniProtKB-KW"/>
</dbReference>
<proteinExistence type="inferred from homology"/>
<dbReference type="SUPFAM" id="SSF159501">
    <property type="entry name" value="EreA/ChaN-like"/>
    <property type="match status" value="1"/>
</dbReference>
<evidence type="ECO:0000256" key="3">
    <source>
        <dbReference type="SAM" id="MobiDB-lite"/>
    </source>
</evidence>
<feature type="region of interest" description="Disordered" evidence="3">
    <location>
        <begin position="1"/>
        <end position="27"/>
    </location>
</feature>
<comment type="caution">
    <text evidence="4">The sequence shown here is derived from an EMBL/GenBank/DDBJ whole genome shotgun (WGS) entry which is preliminary data.</text>
</comment>
<dbReference type="Pfam" id="PF05139">
    <property type="entry name" value="Erythro_esteras"/>
    <property type="match status" value="1"/>
</dbReference>
<dbReference type="Gene3D" id="3.30.1870.10">
    <property type="entry name" value="EreA-like, domain 2"/>
    <property type="match status" value="1"/>
</dbReference>
<dbReference type="Gene3D" id="3.40.50.150">
    <property type="entry name" value="Vaccinia Virus protein VP39"/>
    <property type="match status" value="1"/>
</dbReference>
<dbReference type="InterPro" id="IPR007815">
    <property type="entry name" value="Emycin_Estase"/>
</dbReference>
<evidence type="ECO:0000256" key="1">
    <source>
        <dbReference type="ARBA" id="ARBA00005369"/>
    </source>
</evidence>
<comment type="function">
    <text evidence="2">Catalyzes the methyl esterification of L-isoaspartyl residues in peptides and proteins that result from spontaneous decomposition of normal L-aspartyl and L-asparaginyl residues. It plays a role in the repair and/or degradation of damaged proteins.</text>
</comment>
<evidence type="ECO:0000313" key="5">
    <source>
        <dbReference type="Proteomes" id="UP000444401"/>
    </source>
</evidence>
<dbReference type="HAMAP" id="MF_00090">
    <property type="entry name" value="PIMT"/>
    <property type="match status" value="1"/>
</dbReference>
<dbReference type="Pfam" id="PF01135">
    <property type="entry name" value="PCMT"/>
    <property type="match status" value="1"/>
</dbReference>
<accession>A0ABW9V158</accession>
<comment type="catalytic activity">
    <reaction evidence="2">
        <text>[protein]-L-isoaspartate + S-adenosyl-L-methionine = [protein]-L-isoaspartate alpha-methyl ester + S-adenosyl-L-homocysteine</text>
        <dbReference type="Rhea" id="RHEA:12705"/>
        <dbReference type="Rhea" id="RHEA-COMP:12143"/>
        <dbReference type="Rhea" id="RHEA-COMP:12144"/>
        <dbReference type="ChEBI" id="CHEBI:57856"/>
        <dbReference type="ChEBI" id="CHEBI:59789"/>
        <dbReference type="ChEBI" id="CHEBI:90596"/>
        <dbReference type="ChEBI" id="CHEBI:90598"/>
        <dbReference type="EC" id="2.1.1.77"/>
    </reaction>
</comment>
<dbReference type="InterPro" id="IPR000682">
    <property type="entry name" value="PCMT"/>
</dbReference>
<keyword evidence="2" id="KW-0949">S-adenosyl-L-methionine</keyword>
<dbReference type="GO" id="GO:0004719">
    <property type="term" value="F:protein-L-isoaspartate (D-aspartate) O-methyltransferase activity"/>
    <property type="evidence" value="ECO:0007669"/>
    <property type="project" value="UniProtKB-EC"/>
</dbReference>
<feature type="active site" evidence="2">
    <location>
        <position position="82"/>
    </location>
</feature>
<comment type="subcellular location">
    <subcellularLocation>
        <location evidence="2">Cytoplasm</location>
    </subcellularLocation>
</comment>
<comment type="similarity">
    <text evidence="1 2">Belongs to the methyltransferase superfamily. L-isoaspartyl/D-aspartyl protein methyltransferase family.</text>
</comment>
<dbReference type="CDD" id="cd14728">
    <property type="entry name" value="Ere-like"/>
    <property type="match status" value="1"/>
</dbReference>
<dbReference type="PANTHER" id="PTHR31299:SF0">
    <property type="entry name" value="ESTERASE, PUTATIVE (AFU_ORTHOLOGUE AFUA_1G05850)-RELATED"/>
    <property type="match status" value="1"/>
</dbReference>